<dbReference type="Proteomes" id="UP000572635">
    <property type="component" value="Unassembled WGS sequence"/>
</dbReference>
<proteinExistence type="predicted"/>
<organism evidence="1 2">
    <name type="scientific">Nocardiopsis composta</name>
    <dbReference type="NCBI Taxonomy" id="157465"/>
    <lineage>
        <taxon>Bacteria</taxon>
        <taxon>Bacillati</taxon>
        <taxon>Actinomycetota</taxon>
        <taxon>Actinomycetes</taxon>
        <taxon>Streptosporangiales</taxon>
        <taxon>Nocardiopsidaceae</taxon>
        <taxon>Nocardiopsis</taxon>
    </lineage>
</organism>
<reference evidence="1 2" key="1">
    <citation type="submission" date="2020-08" db="EMBL/GenBank/DDBJ databases">
        <title>Sequencing the genomes of 1000 actinobacteria strains.</title>
        <authorList>
            <person name="Klenk H.-P."/>
        </authorList>
    </citation>
    <scope>NUCLEOTIDE SEQUENCE [LARGE SCALE GENOMIC DNA]</scope>
    <source>
        <strain evidence="1 2">DSM 44551</strain>
    </source>
</reference>
<comment type="caution">
    <text evidence="1">The sequence shown here is derived from an EMBL/GenBank/DDBJ whole genome shotgun (WGS) entry which is preliminary data.</text>
</comment>
<evidence type="ECO:0000313" key="1">
    <source>
        <dbReference type="EMBL" id="MBB5433633.1"/>
    </source>
</evidence>
<dbReference type="GO" id="GO:0016787">
    <property type="term" value="F:hydrolase activity"/>
    <property type="evidence" value="ECO:0007669"/>
    <property type="project" value="UniProtKB-KW"/>
</dbReference>
<dbReference type="InterPro" id="IPR052209">
    <property type="entry name" value="CbiZ"/>
</dbReference>
<dbReference type="PANTHER" id="PTHR35336">
    <property type="entry name" value="ADENOSYLCOBINAMIDE AMIDOHYDROLASE"/>
    <property type="match status" value="1"/>
</dbReference>
<dbReference type="RefSeq" id="WP_184393554.1">
    <property type="nucleotide sequence ID" value="NZ_BAAAJD010000125.1"/>
</dbReference>
<dbReference type="PANTHER" id="PTHR35336:SF5">
    <property type="entry name" value="ADENOSYLCOBINAMIDE AMIDOHYDROLASE"/>
    <property type="match status" value="1"/>
</dbReference>
<dbReference type="AlphaFoldDB" id="A0A7W8QNC9"/>
<dbReference type="Pfam" id="PF01955">
    <property type="entry name" value="CbiZ"/>
    <property type="match status" value="1"/>
</dbReference>
<accession>A0A7W8QNC9</accession>
<keyword evidence="2" id="KW-1185">Reference proteome</keyword>
<name>A0A7W8QNC9_9ACTN</name>
<dbReference type="EMBL" id="JACHDB010000001">
    <property type="protein sequence ID" value="MBB5433633.1"/>
    <property type="molecule type" value="Genomic_DNA"/>
</dbReference>
<evidence type="ECO:0000313" key="2">
    <source>
        <dbReference type="Proteomes" id="UP000572635"/>
    </source>
</evidence>
<sequence>MRKSTKAGKDGLPGGELLRPVLHRRREGGRVLASVVWKAGPGWRMLSSGVLGGGLGERSFVLNAQVDGDYRRIDPAAHLAEIAAAARMRGPGVGMMTAADVTGVRLGADGGVEALATVGIGRPTWAADAAELDEARLDAPLAGPPPGTINIVVAVPVPLSDAALVNLAATVTEAKVQAVMEAGFACTGTASDAICLACPVDDGAHAPDPFGGPRSRWGARAARAVHTAVREGALQDAARRG</sequence>
<dbReference type="InterPro" id="IPR002808">
    <property type="entry name" value="AdoCbi_amidolase"/>
</dbReference>
<gene>
    <name evidence="1" type="ORF">HDA36_003717</name>
</gene>
<protein>
    <submittedName>
        <fullName evidence="1">Adenosylcobinamide amidohydrolase</fullName>
    </submittedName>
</protein>
<keyword evidence="1" id="KW-0378">Hydrolase</keyword>